<comment type="caution">
    <text evidence="3">Lacks conserved residue(s) required for the propagation of feature annotation.</text>
</comment>
<gene>
    <name evidence="4" type="ORF">B0X71_07200</name>
</gene>
<dbReference type="Pfam" id="PF02545">
    <property type="entry name" value="Maf"/>
    <property type="match status" value="1"/>
</dbReference>
<dbReference type="AlphaFoldDB" id="A0A1Q2KXP6"/>
<dbReference type="KEGG" id="pmar:B0X71_07200"/>
<accession>A0A1Q2KXP6</accession>
<dbReference type="PIRSF" id="PIRSF006305">
    <property type="entry name" value="Maf"/>
    <property type="match status" value="1"/>
</dbReference>
<comment type="catalytic activity">
    <reaction evidence="3">
        <text>UTP + H2O = UMP + diphosphate + H(+)</text>
        <dbReference type="Rhea" id="RHEA:29395"/>
        <dbReference type="ChEBI" id="CHEBI:15377"/>
        <dbReference type="ChEBI" id="CHEBI:15378"/>
        <dbReference type="ChEBI" id="CHEBI:33019"/>
        <dbReference type="ChEBI" id="CHEBI:46398"/>
        <dbReference type="ChEBI" id="CHEBI:57865"/>
        <dbReference type="EC" id="3.6.1.9"/>
    </reaction>
</comment>
<feature type="site" description="Important for substrate specificity" evidence="3">
    <location>
        <position position="17"/>
    </location>
</feature>
<comment type="subcellular location">
    <subcellularLocation>
        <location evidence="3">Cytoplasm</location>
    </subcellularLocation>
</comment>
<dbReference type="CDD" id="cd00555">
    <property type="entry name" value="Maf"/>
    <property type="match status" value="1"/>
</dbReference>
<keyword evidence="5" id="KW-1185">Reference proteome</keyword>
<keyword evidence="3" id="KW-0546">Nucleotide metabolism</keyword>
<feature type="active site" description="Proton acceptor" evidence="3">
    <location>
        <position position="75"/>
    </location>
</feature>
<dbReference type="NCBIfam" id="TIGR00172">
    <property type="entry name" value="maf"/>
    <property type="match status" value="1"/>
</dbReference>
<organism evidence="4 5">
    <name type="scientific">Planococcus lenghuensis</name>
    <dbReference type="NCBI Taxonomy" id="2213202"/>
    <lineage>
        <taxon>Bacteria</taxon>
        <taxon>Bacillati</taxon>
        <taxon>Bacillota</taxon>
        <taxon>Bacilli</taxon>
        <taxon>Bacillales</taxon>
        <taxon>Caryophanaceae</taxon>
        <taxon>Planococcus</taxon>
    </lineage>
</organism>
<dbReference type="EMBL" id="CP019640">
    <property type="protein sequence ID" value="AQQ52896.1"/>
    <property type="molecule type" value="Genomic_DNA"/>
</dbReference>
<evidence type="ECO:0000256" key="3">
    <source>
        <dbReference type="HAMAP-Rule" id="MF_00528"/>
    </source>
</evidence>
<sequence>MQFKNNYPIILASASPRRQELLASLGFPFDVIPSKKMEPDPKDFYSPIAYVTETAEQKAREVADAHPGHIVIGADTIVVWENEVLLKPANAEEARNYLEKLSGHMHNVVTAVAVIDGKKSMPFYERTEVTFRDLPASWISGYVATEDPYDKAGGYGIQTAGKLFVEKIYGDYNNVVGLPISRLAHLLDSCGYISVKGGEEG</sequence>
<comment type="function">
    <text evidence="3">Nucleoside triphosphate pyrophosphatase that hydrolyzes dTTP and UTP. May have a dual role in cell division arrest and in preventing the incorporation of modified nucleotides into cellular nucleic acids.</text>
</comment>
<reference evidence="4 5" key="1">
    <citation type="submission" date="2017-02" db="EMBL/GenBank/DDBJ databases">
        <title>The complete genomic sequence of a novel cold adapted crude oil-degrading bacterium Planococcus qaidamina Y42.</title>
        <authorList>
            <person name="Yang R."/>
        </authorList>
    </citation>
    <scope>NUCLEOTIDE SEQUENCE [LARGE SCALE GENOMIC DNA]</scope>
    <source>
        <strain evidence="4 5">Y42</strain>
    </source>
</reference>
<proteinExistence type="inferred from homology"/>
<evidence type="ECO:0000313" key="5">
    <source>
        <dbReference type="Proteomes" id="UP000188184"/>
    </source>
</evidence>
<feature type="site" description="Important for substrate specificity" evidence="3">
    <location>
        <position position="158"/>
    </location>
</feature>
<keyword evidence="3" id="KW-0963">Cytoplasm</keyword>
<evidence type="ECO:0000313" key="4">
    <source>
        <dbReference type="EMBL" id="AQQ52896.1"/>
    </source>
</evidence>
<dbReference type="GO" id="GO:0036221">
    <property type="term" value="F:UTP diphosphatase activity"/>
    <property type="evidence" value="ECO:0007669"/>
    <property type="project" value="RHEA"/>
</dbReference>
<evidence type="ECO:0000256" key="1">
    <source>
        <dbReference type="ARBA" id="ARBA00001968"/>
    </source>
</evidence>
<dbReference type="InterPro" id="IPR029001">
    <property type="entry name" value="ITPase-like_fam"/>
</dbReference>
<dbReference type="EC" id="3.6.1.9" evidence="3"/>
<dbReference type="GO" id="GO:0005737">
    <property type="term" value="C:cytoplasm"/>
    <property type="evidence" value="ECO:0007669"/>
    <property type="project" value="UniProtKB-SubCell"/>
</dbReference>
<comment type="catalytic activity">
    <reaction evidence="3">
        <text>dTTP + H2O = dTMP + diphosphate + H(+)</text>
        <dbReference type="Rhea" id="RHEA:28534"/>
        <dbReference type="ChEBI" id="CHEBI:15377"/>
        <dbReference type="ChEBI" id="CHEBI:15378"/>
        <dbReference type="ChEBI" id="CHEBI:33019"/>
        <dbReference type="ChEBI" id="CHEBI:37568"/>
        <dbReference type="ChEBI" id="CHEBI:63528"/>
        <dbReference type="EC" id="3.6.1.9"/>
    </reaction>
</comment>
<dbReference type="PANTHER" id="PTHR43213:SF5">
    <property type="entry name" value="BIFUNCTIONAL DTTP_UTP PYROPHOSPHATASE_METHYLTRANSFERASE PROTEIN-RELATED"/>
    <property type="match status" value="1"/>
</dbReference>
<dbReference type="OrthoDB" id="9807767at2"/>
<comment type="cofactor">
    <cofactor evidence="1 3">
        <name>a divalent metal cation</name>
        <dbReference type="ChEBI" id="CHEBI:60240"/>
    </cofactor>
</comment>
<dbReference type="Proteomes" id="UP000188184">
    <property type="component" value="Chromosome"/>
</dbReference>
<evidence type="ECO:0000256" key="2">
    <source>
        <dbReference type="ARBA" id="ARBA00022801"/>
    </source>
</evidence>
<dbReference type="HAMAP" id="MF_00528">
    <property type="entry name" value="Maf"/>
    <property type="match status" value="1"/>
</dbReference>
<feature type="site" description="Important for substrate specificity" evidence="3">
    <location>
        <position position="76"/>
    </location>
</feature>
<dbReference type="RefSeq" id="WP_077588778.1">
    <property type="nucleotide sequence ID" value="NZ_CP019640.1"/>
</dbReference>
<dbReference type="Gene3D" id="3.90.950.10">
    <property type="match status" value="1"/>
</dbReference>
<dbReference type="GO" id="GO:0036218">
    <property type="term" value="F:dTTP diphosphatase activity"/>
    <property type="evidence" value="ECO:0007669"/>
    <property type="project" value="RHEA"/>
</dbReference>
<dbReference type="GO" id="GO:0009117">
    <property type="term" value="P:nucleotide metabolic process"/>
    <property type="evidence" value="ECO:0007669"/>
    <property type="project" value="UniProtKB-KW"/>
</dbReference>
<name>A0A1Q2KXP6_9BACL</name>
<protein>
    <recommendedName>
        <fullName evidence="3">dTTP/UTP pyrophosphatase</fullName>
        <shortName evidence="3">dTTPase/UTPase</shortName>
        <ecNumber evidence="3">3.6.1.9</ecNumber>
    </recommendedName>
    <alternativeName>
        <fullName evidence="3">Nucleoside triphosphate pyrophosphatase</fullName>
    </alternativeName>
    <alternativeName>
        <fullName evidence="3">Nucleotide pyrophosphatase</fullName>
        <shortName evidence="3">Nucleotide PPase</shortName>
    </alternativeName>
</protein>
<dbReference type="InterPro" id="IPR003697">
    <property type="entry name" value="Maf-like"/>
</dbReference>
<dbReference type="SUPFAM" id="SSF52972">
    <property type="entry name" value="ITPase-like"/>
    <property type="match status" value="1"/>
</dbReference>
<dbReference type="PANTHER" id="PTHR43213">
    <property type="entry name" value="BIFUNCTIONAL DTTP/UTP PYROPHOSPHATASE/METHYLTRANSFERASE PROTEIN-RELATED"/>
    <property type="match status" value="1"/>
</dbReference>
<keyword evidence="2 3" id="KW-0378">Hydrolase</keyword>
<comment type="similarity">
    <text evidence="3">Belongs to the Maf family. YhdE subfamily.</text>
</comment>